<dbReference type="PANTHER" id="PTHR11709:SF394">
    <property type="entry name" value="FI03373P-RELATED"/>
    <property type="match status" value="1"/>
</dbReference>
<comment type="similarity">
    <text evidence="1 10">Belongs to the multicopper oxidase family.</text>
</comment>
<dbReference type="EC" id="1.7.2.1" evidence="3 10"/>
<dbReference type="EMBL" id="AQPF01000063">
    <property type="protein sequence ID" value="KAF0802687.1"/>
    <property type="molecule type" value="Genomic_DNA"/>
</dbReference>
<keyword evidence="8 10" id="KW-0186">Copper</keyword>
<gene>
    <name evidence="12" type="ORF">A6D6_03938</name>
</gene>
<comment type="cofactor">
    <cofactor evidence="10">
        <name>Cu(2+)</name>
        <dbReference type="ChEBI" id="CHEBI:29036"/>
    </cofactor>
    <text evidence="10">Binds 1 Cu(+) ion.</text>
</comment>
<dbReference type="InterPro" id="IPR045087">
    <property type="entry name" value="Cu-oxidase_fam"/>
</dbReference>
<evidence type="ECO:0000256" key="9">
    <source>
        <dbReference type="ARBA" id="ARBA00049340"/>
    </source>
</evidence>
<dbReference type="CDD" id="cd11020">
    <property type="entry name" value="CuRO_1_CuNIR"/>
    <property type="match status" value="1"/>
</dbReference>
<evidence type="ECO:0000256" key="2">
    <source>
        <dbReference type="ARBA" id="ARBA00011233"/>
    </source>
</evidence>
<evidence type="ECO:0000313" key="12">
    <source>
        <dbReference type="EMBL" id="KAF0802687.1"/>
    </source>
</evidence>
<dbReference type="CDD" id="cd04208">
    <property type="entry name" value="CuRO_2_CuNIR"/>
    <property type="match status" value="1"/>
</dbReference>
<dbReference type="PRINTS" id="PR00695">
    <property type="entry name" value="CUNO2RDTASE"/>
</dbReference>
<proteinExistence type="inferred from homology"/>
<keyword evidence="7 10" id="KW-0560">Oxidoreductase</keyword>
<comment type="cofactor">
    <cofactor evidence="10">
        <name>Cu(+)</name>
        <dbReference type="ChEBI" id="CHEBI:49552"/>
    </cofactor>
    <text evidence="10">Binds 1 Cu(+) ion.</text>
</comment>
<comment type="caution">
    <text evidence="12">The sequence shown here is derived from an EMBL/GenBank/DDBJ whole genome shotgun (WGS) entry which is preliminary data.</text>
</comment>
<evidence type="ECO:0000256" key="7">
    <source>
        <dbReference type="ARBA" id="ARBA00023002"/>
    </source>
</evidence>
<evidence type="ECO:0000256" key="4">
    <source>
        <dbReference type="ARBA" id="ARBA00017290"/>
    </source>
</evidence>
<dbReference type="Gene3D" id="2.60.40.420">
    <property type="entry name" value="Cupredoxins - blue copper proteins"/>
    <property type="match status" value="2"/>
</dbReference>
<dbReference type="Pfam" id="PF07732">
    <property type="entry name" value="Cu-oxidase_3"/>
    <property type="match status" value="1"/>
</dbReference>
<evidence type="ECO:0000256" key="3">
    <source>
        <dbReference type="ARBA" id="ARBA00011882"/>
    </source>
</evidence>
<dbReference type="NCBIfam" id="TIGR02376">
    <property type="entry name" value="Cu_nitrite_red"/>
    <property type="match status" value="1"/>
</dbReference>
<keyword evidence="6" id="KW-0677">Repeat</keyword>
<dbReference type="PROSITE" id="PS51257">
    <property type="entry name" value="PROKAR_LIPOPROTEIN"/>
    <property type="match status" value="1"/>
</dbReference>
<keyword evidence="5 10" id="KW-0479">Metal-binding</keyword>
<dbReference type="SUPFAM" id="SSF49503">
    <property type="entry name" value="Cupredoxins"/>
    <property type="match status" value="2"/>
</dbReference>
<reference evidence="12 13" key="1">
    <citation type="submission" date="2012-09" db="EMBL/GenBank/DDBJ databases">
        <title>Genome Sequence of alkane-degrading Bacterium Alcanivorax sp. 6-D-6.</title>
        <authorList>
            <person name="Lai Q."/>
            <person name="Shao Z."/>
        </authorList>
    </citation>
    <scope>NUCLEOTIDE SEQUENCE [LARGE SCALE GENOMIC DNA]</scope>
    <source>
        <strain evidence="12 13">6-D-6</strain>
    </source>
</reference>
<organism evidence="12 13">
    <name type="scientific">Alcanivorax xiamenensis</name>
    <dbReference type="NCBI Taxonomy" id="1177156"/>
    <lineage>
        <taxon>Bacteria</taxon>
        <taxon>Pseudomonadati</taxon>
        <taxon>Pseudomonadota</taxon>
        <taxon>Gammaproteobacteria</taxon>
        <taxon>Oceanospirillales</taxon>
        <taxon>Alcanivoracaceae</taxon>
        <taxon>Alcanivorax</taxon>
    </lineage>
</organism>
<dbReference type="RefSeq" id="WP_201303859.1">
    <property type="nucleotide sequence ID" value="NZ_AQPF01000063.1"/>
</dbReference>
<accession>A0ABQ6Y2W2</accession>
<sequence length="355" mass="38001">MKSGLTSHTVLKQLAGGIALAFILSGCTTGKATTEAPLPVEQAQLTAPPLVPPPISRKGPAKVVVDLEMVEQEMRLSDGVTYEFWTFGGTVPGSFIRIREGDTVEFHLKNRHDSHVAHNIDLHAVTGTGGGAEATFTLPGHKTQFTFKALNPGLYVYHCAMAPVGMHIANGMYGLILVEPEEGLPPVDREYYVMQGDFYTEGGYGEPGLQPFSLEKAVDEHPTYVVFNGSEGALTGDGALTADAGDKVRLFVGNGGPNLVSSFHVIGEIFDRVFYEGGSKYQENVQTTLIPAGGAAMVEFTTDVPGNFILVDHSIFRTFNKGALGILSVDGEVKPEIYTGQQFSGEYPEAEAGDQ</sequence>
<dbReference type="Proteomes" id="UP000771797">
    <property type="component" value="Unassembled WGS sequence"/>
</dbReference>
<evidence type="ECO:0000259" key="11">
    <source>
        <dbReference type="Pfam" id="PF07732"/>
    </source>
</evidence>
<feature type="domain" description="Plastocyanin-like" evidence="11">
    <location>
        <begin position="72"/>
        <end position="182"/>
    </location>
</feature>
<dbReference type="InterPro" id="IPR001287">
    <property type="entry name" value="NO2-reductase_Cu"/>
</dbReference>
<evidence type="ECO:0000256" key="6">
    <source>
        <dbReference type="ARBA" id="ARBA00022737"/>
    </source>
</evidence>
<evidence type="ECO:0000256" key="5">
    <source>
        <dbReference type="ARBA" id="ARBA00022723"/>
    </source>
</evidence>
<protein>
    <recommendedName>
        <fullName evidence="4 10">Copper-containing nitrite reductase</fullName>
        <ecNumber evidence="3 10">1.7.2.1</ecNumber>
    </recommendedName>
</protein>
<name>A0ABQ6Y2W2_9GAMM</name>
<comment type="catalytic activity">
    <reaction evidence="9 10">
        <text>nitric oxide + Fe(III)-[cytochrome c] + H2O = Fe(II)-[cytochrome c] + nitrite + 2 H(+)</text>
        <dbReference type="Rhea" id="RHEA:15233"/>
        <dbReference type="Rhea" id="RHEA-COMP:10350"/>
        <dbReference type="Rhea" id="RHEA-COMP:14399"/>
        <dbReference type="ChEBI" id="CHEBI:15377"/>
        <dbReference type="ChEBI" id="CHEBI:15378"/>
        <dbReference type="ChEBI" id="CHEBI:16301"/>
        <dbReference type="ChEBI" id="CHEBI:16480"/>
        <dbReference type="ChEBI" id="CHEBI:29033"/>
        <dbReference type="ChEBI" id="CHEBI:29034"/>
        <dbReference type="EC" id="1.7.2.1"/>
    </reaction>
</comment>
<evidence type="ECO:0000256" key="1">
    <source>
        <dbReference type="ARBA" id="ARBA00010609"/>
    </source>
</evidence>
<dbReference type="PANTHER" id="PTHR11709">
    <property type="entry name" value="MULTI-COPPER OXIDASE"/>
    <property type="match status" value="1"/>
</dbReference>
<comment type="subunit">
    <text evidence="2 10">Homotrimer.</text>
</comment>
<evidence type="ECO:0000313" key="13">
    <source>
        <dbReference type="Proteomes" id="UP000771797"/>
    </source>
</evidence>
<evidence type="ECO:0000256" key="8">
    <source>
        <dbReference type="ARBA" id="ARBA00023008"/>
    </source>
</evidence>
<dbReference type="InterPro" id="IPR008972">
    <property type="entry name" value="Cupredoxin"/>
</dbReference>
<evidence type="ECO:0000256" key="10">
    <source>
        <dbReference type="RuleBase" id="RU365025"/>
    </source>
</evidence>
<keyword evidence="13" id="KW-1185">Reference proteome</keyword>
<dbReference type="InterPro" id="IPR011707">
    <property type="entry name" value="Cu-oxidase-like_N"/>
</dbReference>